<dbReference type="SUPFAM" id="SSF52266">
    <property type="entry name" value="SGNH hydrolase"/>
    <property type="match status" value="1"/>
</dbReference>
<dbReference type="Proteomes" id="UP000701801">
    <property type="component" value="Unassembled WGS sequence"/>
</dbReference>
<sequence>MSFLFVPSILKMLSRISHLVILALFTTCFSGIDAKRSKDNKQKWIPTWGSMPQLTEPQNLPPTPFNETERVFFNSTIRQTIRTSIGGSQIRLRFSNAFGPEDLLISDVTVALSRDGNSGSNSIQRDTSRDVMFSGQSSYTVPQGALVVSDPIQFQVAPLAILTVTMYLKRGQWGHSITSHPGSRTTSWIAFGNQVSEAELGGESLQKVDHWYFLSNVEVLAPRDSKAFMIVGDSITDGRGSETNKNNRWPDLLLNRLQKNDATSNIAVINQAAGGNRILNDGLGPNVLSRLDRDVLSQAGVKYAMTFEGVNDIGTADVDPVTQEGVGNRIISAYEQFATRLEAFDIRLFAATITPFSAPANFTGQPYSHPEREKTRQRVNKWVRESDVFDEVIDFDRFISDEKVRSQLSDVYDSGDYLHPNVVGYQKLADEFPLDIFKR</sequence>
<dbReference type="OrthoDB" id="10071171at2759"/>
<dbReference type="EMBL" id="CAJVRM010000200">
    <property type="protein sequence ID" value="CAG8977002.1"/>
    <property type="molecule type" value="Genomic_DNA"/>
</dbReference>
<dbReference type="InterPro" id="IPR036514">
    <property type="entry name" value="SGNH_hydro_sf"/>
</dbReference>
<evidence type="ECO:0000313" key="2">
    <source>
        <dbReference type="Proteomes" id="UP000701801"/>
    </source>
</evidence>
<dbReference type="CDD" id="cd01830">
    <property type="entry name" value="XynE_like"/>
    <property type="match status" value="1"/>
</dbReference>
<dbReference type="Gene3D" id="3.40.50.1110">
    <property type="entry name" value="SGNH hydrolase"/>
    <property type="match status" value="1"/>
</dbReference>
<gene>
    <name evidence="1" type="ORF">HYALB_00012854</name>
</gene>
<dbReference type="PANTHER" id="PTHR43784:SF3">
    <property type="entry name" value="GDSL FAMILY LIPASE"/>
    <property type="match status" value="1"/>
</dbReference>
<dbReference type="GO" id="GO:0016788">
    <property type="term" value="F:hydrolase activity, acting on ester bonds"/>
    <property type="evidence" value="ECO:0007669"/>
    <property type="project" value="InterPro"/>
</dbReference>
<dbReference type="Pfam" id="PF00657">
    <property type="entry name" value="Lipase_GDSL"/>
    <property type="match status" value="1"/>
</dbReference>
<keyword evidence="2" id="KW-1185">Reference proteome</keyword>
<evidence type="ECO:0008006" key="3">
    <source>
        <dbReference type="Google" id="ProtNLM"/>
    </source>
</evidence>
<comment type="caution">
    <text evidence="1">The sequence shown here is derived from an EMBL/GenBank/DDBJ whole genome shotgun (WGS) entry which is preliminary data.</text>
</comment>
<dbReference type="AlphaFoldDB" id="A0A9N9LQZ8"/>
<evidence type="ECO:0000313" key="1">
    <source>
        <dbReference type="EMBL" id="CAG8977002.1"/>
    </source>
</evidence>
<accession>A0A9N9LQZ8</accession>
<protein>
    <recommendedName>
        <fullName evidence="3">SGNH hydrolase-type esterase domain-containing protein</fullName>
    </recommendedName>
</protein>
<dbReference type="PANTHER" id="PTHR43784">
    <property type="entry name" value="GDSL-LIKE LIPASE/ACYLHYDROLASE, PUTATIVE (AFU_ORTHOLOGUE AFUA_2G00820)-RELATED"/>
    <property type="match status" value="1"/>
</dbReference>
<name>A0A9N9LQZ8_9HELO</name>
<dbReference type="InterPro" id="IPR001087">
    <property type="entry name" value="GDSL"/>
</dbReference>
<dbReference type="InterPro" id="IPR053140">
    <property type="entry name" value="GDSL_Rv0518-like"/>
</dbReference>
<organism evidence="1 2">
    <name type="scientific">Hymenoscyphus albidus</name>
    <dbReference type="NCBI Taxonomy" id="595503"/>
    <lineage>
        <taxon>Eukaryota</taxon>
        <taxon>Fungi</taxon>
        <taxon>Dikarya</taxon>
        <taxon>Ascomycota</taxon>
        <taxon>Pezizomycotina</taxon>
        <taxon>Leotiomycetes</taxon>
        <taxon>Helotiales</taxon>
        <taxon>Helotiaceae</taxon>
        <taxon>Hymenoscyphus</taxon>
    </lineage>
</organism>
<reference evidence="1" key="1">
    <citation type="submission" date="2021-07" db="EMBL/GenBank/DDBJ databases">
        <authorList>
            <person name="Durling M."/>
        </authorList>
    </citation>
    <scope>NUCLEOTIDE SEQUENCE</scope>
</reference>
<proteinExistence type="predicted"/>